<dbReference type="PANTHER" id="PTHR12526">
    <property type="entry name" value="GLYCOSYLTRANSFERASE"/>
    <property type="match status" value="1"/>
</dbReference>
<dbReference type="SUPFAM" id="SSF53756">
    <property type="entry name" value="UDP-Glycosyltransferase/glycogen phosphorylase"/>
    <property type="match status" value="1"/>
</dbReference>
<dbReference type="PANTHER" id="PTHR12526:SF630">
    <property type="entry name" value="GLYCOSYLTRANSFERASE"/>
    <property type="match status" value="1"/>
</dbReference>
<dbReference type="Pfam" id="PF13439">
    <property type="entry name" value="Glyco_transf_4"/>
    <property type="match status" value="1"/>
</dbReference>
<proteinExistence type="predicted"/>
<dbReference type="InterPro" id="IPR001296">
    <property type="entry name" value="Glyco_trans_1"/>
</dbReference>
<protein>
    <submittedName>
        <fullName evidence="3">Glycosyltransferase</fullName>
    </submittedName>
</protein>
<accession>A0ABX8A5Y0</accession>
<evidence type="ECO:0000313" key="3">
    <source>
        <dbReference type="EMBL" id="QUS39099.1"/>
    </source>
</evidence>
<reference evidence="3 4" key="1">
    <citation type="submission" date="2019-02" db="EMBL/GenBank/DDBJ databases">
        <title>Emended description of the genus Rhodopseudomonas and description of Rhodopseudomonas albus sp. nov., a non-phototrophic, heavy-metal-tolerant bacterium isolated from garden soil.</title>
        <authorList>
            <person name="Bao Z."/>
            <person name="Cao W.W."/>
            <person name="Sato Y."/>
            <person name="Nishizawa T."/>
            <person name="Zhao J."/>
            <person name="Guo Y."/>
            <person name="Ohta H."/>
        </authorList>
    </citation>
    <scope>NUCLEOTIDE SEQUENCE [LARGE SCALE GENOMIC DNA]</scope>
    <source>
        <strain evidence="3 4">SK50-23</strain>
    </source>
</reference>
<feature type="domain" description="Glycosyl transferase family 1" evidence="1">
    <location>
        <begin position="196"/>
        <end position="360"/>
    </location>
</feature>
<evidence type="ECO:0000259" key="1">
    <source>
        <dbReference type="Pfam" id="PF00534"/>
    </source>
</evidence>
<name>A0ABX8A5Y0_9BRAD</name>
<dbReference type="RefSeq" id="WP_211912644.1">
    <property type="nucleotide sequence ID" value="NZ_CP036498.1"/>
</dbReference>
<dbReference type="EMBL" id="CP036498">
    <property type="protein sequence ID" value="QUS39099.1"/>
    <property type="molecule type" value="Genomic_DNA"/>
</dbReference>
<dbReference type="InterPro" id="IPR028098">
    <property type="entry name" value="Glyco_trans_4-like_N"/>
</dbReference>
<evidence type="ECO:0000259" key="2">
    <source>
        <dbReference type="Pfam" id="PF13439"/>
    </source>
</evidence>
<sequence>MLKILYLDHEGGWGGASRSLFYLVSNLDRAQVSPEVWHRQAGPATKRLKQYSLPSRLVPDLPNLTPRAARHPANWISNGPRLVGMRQIAKAIATTDADVIHFNYEGLAPLALALDQIGDRRPRVLHVRVMNPVNALTKAFVRYLSPRFNHTIFISNNERDNFVSSGYSLENSHSVMYNPVDRDLLYTENNLEIGPPFRVSFFGTLDHLRGADRLIEVAQILKSRGASAIIDLFGRGPQYRKLLLLKRKSEDELRAKIRNAGVEDIVRVRGHSSKPEIEIERSHLVVRPSRGADPWGRDVIETMSLGRPVLATGNFDGFVVNGETGYLLERWDAVAVADIVEKLARNYEHVLTLGTNARNRARRLFDPVQYASEITRLYSDLAAASR</sequence>
<gene>
    <name evidence="3" type="ORF">RPMA_09815</name>
</gene>
<dbReference type="Proteomes" id="UP000682843">
    <property type="component" value="Chromosome"/>
</dbReference>
<keyword evidence="4" id="KW-1185">Reference proteome</keyword>
<evidence type="ECO:0000313" key="4">
    <source>
        <dbReference type="Proteomes" id="UP000682843"/>
    </source>
</evidence>
<organism evidence="3 4">
    <name type="scientific">Tardiphaga alba</name>
    <dbReference type="NCBI Taxonomy" id="340268"/>
    <lineage>
        <taxon>Bacteria</taxon>
        <taxon>Pseudomonadati</taxon>
        <taxon>Pseudomonadota</taxon>
        <taxon>Alphaproteobacteria</taxon>
        <taxon>Hyphomicrobiales</taxon>
        <taxon>Nitrobacteraceae</taxon>
        <taxon>Tardiphaga</taxon>
    </lineage>
</organism>
<dbReference type="Pfam" id="PF00534">
    <property type="entry name" value="Glycos_transf_1"/>
    <property type="match status" value="1"/>
</dbReference>
<feature type="domain" description="Glycosyltransferase subfamily 4-like N-terminal" evidence="2">
    <location>
        <begin position="13"/>
        <end position="183"/>
    </location>
</feature>
<dbReference type="CDD" id="cd03801">
    <property type="entry name" value="GT4_PimA-like"/>
    <property type="match status" value="1"/>
</dbReference>
<dbReference type="Gene3D" id="3.40.50.2000">
    <property type="entry name" value="Glycogen Phosphorylase B"/>
    <property type="match status" value="2"/>
</dbReference>